<dbReference type="Proteomes" id="UP000696294">
    <property type="component" value="Unassembled WGS sequence"/>
</dbReference>
<dbReference type="EMBL" id="JAATEP010000078">
    <property type="protein sequence ID" value="NJP98002.1"/>
    <property type="molecule type" value="Genomic_DNA"/>
</dbReference>
<organism evidence="3 4">
    <name type="scientific">Nonomuraea composti</name>
    <dbReference type="NCBI Taxonomy" id="2720023"/>
    <lineage>
        <taxon>Bacteria</taxon>
        <taxon>Bacillati</taxon>
        <taxon>Actinomycetota</taxon>
        <taxon>Actinomycetes</taxon>
        <taxon>Streptosporangiales</taxon>
        <taxon>Streptosporangiaceae</taxon>
        <taxon>Nonomuraea</taxon>
    </lineage>
</organism>
<name>A0ABX1BNG0_9ACTN</name>
<evidence type="ECO:0000256" key="1">
    <source>
        <dbReference type="SAM" id="Phobius"/>
    </source>
</evidence>
<proteinExistence type="predicted"/>
<gene>
    <name evidence="3" type="ORF">HCN51_52740</name>
</gene>
<feature type="domain" description="TadE-like" evidence="2">
    <location>
        <begin position="2"/>
        <end position="41"/>
    </location>
</feature>
<feature type="transmembrane region" description="Helical" evidence="1">
    <location>
        <begin position="6"/>
        <end position="28"/>
    </location>
</feature>
<keyword evidence="1" id="KW-0812">Transmembrane</keyword>
<dbReference type="Pfam" id="PF07811">
    <property type="entry name" value="TadE"/>
    <property type="match status" value="1"/>
</dbReference>
<protein>
    <submittedName>
        <fullName evidence="3">Pilus assembly protein</fullName>
    </submittedName>
</protein>
<dbReference type="InterPro" id="IPR012495">
    <property type="entry name" value="TadE-like_dom"/>
</dbReference>
<evidence type="ECO:0000259" key="2">
    <source>
        <dbReference type="Pfam" id="PF07811"/>
    </source>
</evidence>
<keyword evidence="1" id="KW-1133">Transmembrane helix</keyword>
<dbReference type="RefSeq" id="WP_168021142.1">
    <property type="nucleotide sequence ID" value="NZ_JAATEP010000078.1"/>
</dbReference>
<accession>A0ABX1BNG0</accession>
<comment type="caution">
    <text evidence="3">The sequence shown here is derived from an EMBL/GenBank/DDBJ whole genome shotgun (WGS) entry which is preliminary data.</text>
</comment>
<keyword evidence="4" id="KW-1185">Reference proteome</keyword>
<reference evidence="3 4" key="1">
    <citation type="submission" date="2020-03" db="EMBL/GenBank/DDBJ databases">
        <title>WGS of actinomycetes isolated from Thailand.</title>
        <authorList>
            <person name="Thawai C."/>
        </authorList>
    </citation>
    <scope>NUCLEOTIDE SEQUENCE [LARGE SCALE GENOMIC DNA]</scope>
    <source>
        <strain evidence="3 4">FMUSA5-5</strain>
    </source>
</reference>
<evidence type="ECO:0000313" key="3">
    <source>
        <dbReference type="EMBL" id="NJP98002.1"/>
    </source>
</evidence>
<keyword evidence="1" id="KW-0472">Membrane</keyword>
<evidence type="ECO:0000313" key="4">
    <source>
        <dbReference type="Proteomes" id="UP000696294"/>
    </source>
</evidence>
<sequence>MTAETVIALPVVMVAILACTQVCLFFFAQSVALAAAQQGVRTARTHDADHASGATAAKRYAEQTASGLLTSISAASTGDATTVRITVRGRSLSLVPFLPSIEVVEQAAGAVERFTAPERAA</sequence>